<reference evidence="2 3" key="1">
    <citation type="submission" date="2018-11" db="EMBL/GenBank/DDBJ databases">
        <authorList>
            <consortium name="Pathogen Informatics"/>
        </authorList>
    </citation>
    <scope>NUCLEOTIDE SEQUENCE [LARGE SCALE GENOMIC DNA]</scope>
</reference>
<accession>A0A183FXI6</accession>
<feature type="region of interest" description="Disordered" evidence="1">
    <location>
        <begin position="16"/>
        <end position="46"/>
    </location>
</feature>
<accession>A0A3P7Z5Q3</accession>
<evidence type="ECO:0000256" key="1">
    <source>
        <dbReference type="SAM" id="MobiDB-lite"/>
    </source>
</evidence>
<reference evidence="4" key="2">
    <citation type="submission" date="2019-09" db="UniProtKB">
        <authorList>
            <consortium name="WormBaseParasite"/>
        </authorList>
    </citation>
    <scope>IDENTIFICATION</scope>
</reference>
<protein>
    <submittedName>
        <fullName evidence="4">Shieldin complex subunit 1</fullName>
    </submittedName>
</protein>
<gene>
    <name evidence="2" type="ORF">HPBE_LOCUS13268</name>
</gene>
<sequence length="67" mass="7478">MKKRIALSYSFTDLELEQGGPAPQLGAEGGQQLAPPPPETRSNYDETVNERAFLEQIHVSLRSSYEE</sequence>
<name>A0A183FXI6_HELPZ</name>
<evidence type="ECO:0000313" key="2">
    <source>
        <dbReference type="EMBL" id="VDO95521.1"/>
    </source>
</evidence>
<proteinExistence type="predicted"/>
<dbReference type="WBParaSite" id="HPBE_0001326701-mRNA-1">
    <property type="protein sequence ID" value="HPBE_0001326701-mRNA-1"/>
    <property type="gene ID" value="HPBE_0001326701"/>
</dbReference>
<evidence type="ECO:0000313" key="3">
    <source>
        <dbReference type="Proteomes" id="UP000050761"/>
    </source>
</evidence>
<dbReference type="Proteomes" id="UP000050761">
    <property type="component" value="Unassembled WGS sequence"/>
</dbReference>
<evidence type="ECO:0000313" key="4">
    <source>
        <dbReference type="WBParaSite" id="HPBE_0001326701-mRNA-1"/>
    </source>
</evidence>
<organism evidence="3 4">
    <name type="scientific">Heligmosomoides polygyrus</name>
    <name type="common">Parasitic roundworm</name>
    <dbReference type="NCBI Taxonomy" id="6339"/>
    <lineage>
        <taxon>Eukaryota</taxon>
        <taxon>Metazoa</taxon>
        <taxon>Ecdysozoa</taxon>
        <taxon>Nematoda</taxon>
        <taxon>Chromadorea</taxon>
        <taxon>Rhabditida</taxon>
        <taxon>Rhabditina</taxon>
        <taxon>Rhabditomorpha</taxon>
        <taxon>Strongyloidea</taxon>
        <taxon>Heligmosomidae</taxon>
        <taxon>Heligmosomoides</taxon>
    </lineage>
</organism>
<dbReference type="EMBL" id="UZAH01027847">
    <property type="protein sequence ID" value="VDO95521.1"/>
    <property type="molecule type" value="Genomic_DNA"/>
</dbReference>
<dbReference type="AlphaFoldDB" id="A0A183FXI6"/>
<keyword evidence="3" id="KW-1185">Reference proteome</keyword>